<organism evidence="4 5">
    <name type="scientific">Glareola pratincola</name>
    <name type="common">Collared pratincole</name>
    <name type="synonym">Hirundo pratincola</name>
    <dbReference type="NCBI Taxonomy" id="43316"/>
    <lineage>
        <taxon>Eukaryota</taxon>
        <taxon>Metazoa</taxon>
        <taxon>Chordata</taxon>
        <taxon>Craniata</taxon>
        <taxon>Vertebrata</taxon>
        <taxon>Euteleostomi</taxon>
        <taxon>Archelosauria</taxon>
        <taxon>Archosauria</taxon>
        <taxon>Dinosauria</taxon>
        <taxon>Saurischia</taxon>
        <taxon>Theropoda</taxon>
        <taxon>Coelurosauria</taxon>
        <taxon>Aves</taxon>
        <taxon>Neognathae</taxon>
        <taxon>Neoaves</taxon>
        <taxon>Charadriiformes</taxon>
        <taxon>Glareolidae</taxon>
        <taxon>Glareola</taxon>
    </lineage>
</organism>
<dbReference type="Pfam" id="PF03281">
    <property type="entry name" value="Mab-21"/>
    <property type="match status" value="1"/>
</dbReference>
<evidence type="ECO:0000313" key="5">
    <source>
        <dbReference type="Proteomes" id="UP000583049"/>
    </source>
</evidence>
<dbReference type="InterPro" id="IPR046906">
    <property type="entry name" value="Mab-21_HhH/H2TH-like"/>
</dbReference>
<dbReference type="AlphaFoldDB" id="A0A7L4M895"/>
<reference evidence="4 5" key="1">
    <citation type="submission" date="2019-09" db="EMBL/GenBank/DDBJ databases">
        <title>Bird 10,000 Genomes (B10K) Project - Family phase.</title>
        <authorList>
            <person name="Zhang G."/>
        </authorList>
    </citation>
    <scope>NUCLEOTIDE SEQUENCE [LARGE SCALE GENOMIC DNA]</scope>
    <source>
        <strain evidence="4">B10K-CU-031-08</strain>
        <tissue evidence="4">Muscle</tissue>
    </source>
</reference>
<feature type="domain" description="Mab-21-like nucleotidyltransferase" evidence="2">
    <location>
        <begin position="32"/>
        <end position="211"/>
    </location>
</feature>
<evidence type="ECO:0000259" key="3">
    <source>
        <dbReference type="Pfam" id="PF20266"/>
    </source>
</evidence>
<feature type="non-terminal residue" evidence="4">
    <location>
        <position position="1"/>
    </location>
</feature>
<dbReference type="GO" id="GO:0032481">
    <property type="term" value="P:positive regulation of type I interferon production"/>
    <property type="evidence" value="ECO:0007669"/>
    <property type="project" value="TreeGrafter"/>
</dbReference>
<sequence>GLVNPVMTQLIQAIRSREGSFSSIERLGAGSYYEHVKVFEPNEFDIMLVMPVARLQLDECDDTGAYYYLSFKRNPKEKYLLKFLDEDGKLSAFKMLQALRTIIKQEVKTIKNAEVTVKRKKAGSPAITLQIKSPPAEISVDIILTLEVQQSWPPSTQDGLKIEQWLGRKVRGEFRNRSLYLVAKQNKKEKVLRGNTWRLSFSHIEKAMLNNHGSSKTCCESDGPKCCRKGCLKLLKYLLEQLKMQHTKQLDKFHSYQVKTAFFHSCVMWPNDTDWQSGDLEFCFQKYLGYFLDCLQKSHLPHFFIPQYNLLSPEDKASNDFLSRLLKYELNNGFPIFQE</sequence>
<dbReference type="SMART" id="SM01265">
    <property type="entry name" value="Mab-21"/>
    <property type="match status" value="1"/>
</dbReference>
<feature type="domain" description="Mab-21-like HhH/H2TH-like" evidence="3">
    <location>
        <begin position="227"/>
        <end position="324"/>
    </location>
</feature>
<dbReference type="GO" id="GO:0005829">
    <property type="term" value="C:cytosol"/>
    <property type="evidence" value="ECO:0007669"/>
    <property type="project" value="TreeGrafter"/>
</dbReference>
<evidence type="ECO:0000313" key="4">
    <source>
        <dbReference type="EMBL" id="NXY72835.1"/>
    </source>
</evidence>
<dbReference type="Gene3D" id="1.10.1410.40">
    <property type="match status" value="1"/>
</dbReference>
<dbReference type="InterPro" id="IPR046903">
    <property type="entry name" value="Mab-21-like_nuc_Trfase"/>
</dbReference>
<dbReference type="FunFam" id="1.10.1410.40:FF:000007">
    <property type="entry name" value="Cyclic GMP-AMP synthase"/>
    <property type="match status" value="1"/>
</dbReference>
<dbReference type="GO" id="GO:0005634">
    <property type="term" value="C:nucleus"/>
    <property type="evidence" value="ECO:0007669"/>
    <property type="project" value="TreeGrafter"/>
</dbReference>
<dbReference type="GO" id="GO:0003690">
    <property type="term" value="F:double-stranded DNA binding"/>
    <property type="evidence" value="ECO:0007669"/>
    <property type="project" value="TreeGrafter"/>
</dbReference>
<evidence type="ECO:0000256" key="1">
    <source>
        <dbReference type="ARBA" id="ARBA00008307"/>
    </source>
</evidence>
<dbReference type="GO" id="GO:0002218">
    <property type="term" value="P:activation of innate immune response"/>
    <property type="evidence" value="ECO:0007669"/>
    <property type="project" value="TreeGrafter"/>
</dbReference>
<comment type="caution">
    <text evidence="4">The sequence shown here is derived from an EMBL/GenBank/DDBJ whole genome shotgun (WGS) entry which is preliminary data.</text>
</comment>
<dbReference type="Gene3D" id="3.30.460.90">
    <property type="match status" value="1"/>
</dbReference>
<dbReference type="Pfam" id="PF20266">
    <property type="entry name" value="Mab-21_C"/>
    <property type="match status" value="1"/>
</dbReference>
<comment type="similarity">
    <text evidence="1">Belongs to the mab-21 family.</text>
</comment>
<dbReference type="GO" id="GO:2000042">
    <property type="term" value="P:negative regulation of double-strand break repair via homologous recombination"/>
    <property type="evidence" value="ECO:0007669"/>
    <property type="project" value="TreeGrafter"/>
</dbReference>
<dbReference type="InterPro" id="IPR024810">
    <property type="entry name" value="MAB21L/cGLR"/>
</dbReference>
<feature type="non-terminal residue" evidence="4">
    <location>
        <position position="339"/>
    </location>
</feature>
<accession>A0A7L4M895</accession>
<dbReference type="GO" id="GO:0038001">
    <property type="term" value="P:paracrine signaling"/>
    <property type="evidence" value="ECO:0007669"/>
    <property type="project" value="TreeGrafter"/>
</dbReference>
<dbReference type="GO" id="GO:0002230">
    <property type="term" value="P:positive regulation of defense response to virus by host"/>
    <property type="evidence" value="ECO:0007669"/>
    <property type="project" value="TreeGrafter"/>
</dbReference>
<dbReference type="EMBL" id="VWPO01001156">
    <property type="protein sequence ID" value="NXY72835.1"/>
    <property type="molecule type" value="Genomic_DNA"/>
</dbReference>
<name>A0A7L4M895_GLAPT</name>
<dbReference type="GO" id="GO:0035861">
    <property type="term" value="C:site of double-strand break"/>
    <property type="evidence" value="ECO:0007669"/>
    <property type="project" value="TreeGrafter"/>
</dbReference>
<dbReference type="Proteomes" id="UP000583049">
    <property type="component" value="Unassembled WGS sequence"/>
</dbReference>
<keyword evidence="5" id="KW-1185">Reference proteome</keyword>
<dbReference type="GO" id="GO:0003682">
    <property type="term" value="F:chromatin binding"/>
    <property type="evidence" value="ECO:0007669"/>
    <property type="project" value="TreeGrafter"/>
</dbReference>
<evidence type="ECO:0000259" key="2">
    <source>
        <dbReference type="Pfam" id="PF03281"/>
    </source>
</evidence>
<dbReference type="PANTHER" id="PTHR10656:SF35">
    <property type="entry name" value="CYCLIC GMP-AMP SYNTHASE"/>
    <property type="match status" value="1"/>
</dbReference>
<protein>
    <submittedName>
        <fullName evidence="4">CGAS synthase</fullName>
    </submittedName>
</protein>
<dbReference type="GO" id="GO:0006974">
    <property type="term" value="P:DNA damage response"/>
    <property type="evidence" value="ECO:0007669"/>
    <property type="project" value="TreeGrafter"/>
</dbReference>
<dbReference type="GO" id="GO:0061501">
    <property type="term" value="F:2',3'-cyclic GMP-AMP synthase activity"/>
    <property type="evidence" value="ECO:0007669"/>
    <property type="project" value="TreeGrafter"/>
</dbReference>
<gene>
    <name evidence="4" type="primary">Cgas</name>
    <name evidence="4" type="ORF">GLAPRA_R06967</name>
</gene>
<proteinExistence type="inferred from homology"/>
<dbReference type="PANTHER" id="PTHR10656">
    <property type="entry name" value="CELL FATE DETERMINING PROTEIN MAB21-RELATED"/>
    <property type="match status" value="1"/>
</dbReference>
<dbReference type="GO" id="GO:0071360">
    <property type="term" value="P:cellular response to exogenous dsRNA"/>
    <property type="evidence" value="ECO:0007669"/>
    <property type="project" value="TreeGrafter"/>
</dbReference>